<dbReference type="RefSeq" id="WP_258790523.1">
    <property type="nucleotide sequence ID" value="NZ_JANUGQ010000032.1"/>
</dbReference>
<keyword evidence="1" id="KW-0051">Antiviral defense</keyword>
<evidence type="ECO:0000313" key="3">
    <source>
        <dbReference type="EMBL" id="MCS0639189.1"/>
    </source>
</evidence>
<accession>A0ABT2CP40</accession>
<dbReference type="EMBL" id="JANUGQ010000032">
    <property type="protein sequence ID" value="MCS0639189.1"/>
    <property type="molecule type" value="Genomic_DNA"/>
</dbReference>
<organism evidence="3 4">
    <name type="scientific">Streptomyces pyxinae</name>
    <dbReference type="NCBI Taxonomy" id="2970734"/>
    <lineage>
        <taxon>Bacteria</taxon>
        <taxon>Bacillati</taxon>
        <taxon>Actinomycetota</taxon>
        <taxon>Actinomycetes</taxon>
        <taxon>Kitasatosporales</taxon>
        <taxon>Streptomycetaceae</taxon>
        <taxon>Streptomyces</taxon>
    </lineage>
</organism>
<dbReference type="Gene3D" id="3.30.70.1900">
    <property type="match status" value="1"/>
</dbReference>
<gene>
    <name evidence="3" type="primary">cas6</name>
    <name evidence="3" type="ORF">NX801_26815</name>
</gene>
<protein>
    <submittedName>
        <fullName evidence="3">CRISPR-associated endoribonuclease Cas6</fullName>
    </submittedName>
</protein>
<dbReference type="Proteomes" id="UP001431313">
    <property type="component" value="Unassembled WGS sequence"/>
</dbReference>
<evidence type="ECO:0000256" key="1">
    <source>
        <dbReference type="ARBA" id="ARBA00023118"/>
    </source>
</evidence>
<feature type="domain" description="CRISPR associated protein Cas6 C-terminal" evidence="2">
    <location>
        <begin position="134"/>
        <end position="232"/>
    </location>
</feature>
<evidence type="ECO:0000259" key="2">
    <source>
        <dbReference type="Pfam" id="PF01881"/>
    </source>
</evidence>
<dbReference type="InterPro" id="IPR049435">
    <property type="entry name" value="Cas_Cas6_C"/>
</dbReference>
<dbReference type="NCBIfam" id="TIGR01877">
    <property type="entry name" value="cas_cas6"/>
    <property type="match status" value="1"/>
</dbReference>
<name>A0ABT2CP40_9ACTN</name>
<keyword evidence="4" id="KW-1185">Reference proteome</keyword>
<reference evidence="3" key="1">
    <citation type="submission" date="2022-08" db="EMBL/GenBank/DDBJ databases">
        <authorList>
            <person name="Somphong A."/>
            <person name="Phongsopitanun W."/>
        </authorList>
    </citation>
    <scope>NUCLEOTIDE SEQUENCE</scope>
    <source>
        <strain evidence="3">LP05-1</strain>
    </source>
</reference>
<evidence type="ECO:0000313" key="4">
    <source>
        <dbReference type="Proteomes" id="UP001431313"/>
    </source>
</evidence>
<dbReference type="InterPro" id="IPR010156">
    <property type="entry name" value="CRISPR-assoc_prot_Cas6"/>
</dbReference>
<dbReference type="Pfam" id="PF01881">
    <property type="entry name" value="Cas_Cas6_C"/>
    <property type="match status" value="1"/>
</dbReference>
<comment type="caution">
    <text evidence="3">The sequence shown here is derived from an EMBL/GenBank/DDBJ whole genome shotgun (WGS) entry which is preliminary data.</text>
</comment>
<sequence length="233" mass="24916">MGDVVRVKVDVGSDVPSLPWEDVHGPARAVVYGLLGSEDAELARALHDEGWAGQPLKPLGLTVPLFRGTQRRKGVYAASGDGTIWFGSPVPEIVSVLVAALAGRAEIRWGTARLRLHGFNVEVGGASDGGYAELSTATPVVVKRDSRYLLPGEQGFEEVLLHNLAHKADVLGLPVPSGLRVLEAGPRRRFTVRGAPRIGAQVRVVLEADGRLVKALRSWGLGLDNVQGFGWVR</sequence>
<proteinExistence type="predicted"/>